<name>A0A7G5C5G8_9BACL</name>
<accession>A0A7G5C5G8</accession>
<dbReference type="InterPro" id="IPR007936">
    <property type="entry name" value="VapE-like_dom"/>
</dbReference>
<evidence type="ECO:0000313" key="3">
    <source>
        <dbReference type="Proteomes" id="UP000515679"/>
    </source>
</evidence>
<dbReference type="EMBL" id="CP041969">
    <property type="protein sequence ID" value="QMV44452.1"/>
    <property type="molecule type" value="Genomic_DNA"/>
</dbReference>
<sequence>MHYNRQLTISAAGSRKATRWPAQSIFWSELVERLRTAVRGTETLAEYMAMPKSRQDELKDVGGFVAGFLTDGRRKTSAVAGRDVITLDLDNIPAGATADVLRRLEGLGCGYAVYSTRKHSEAKPRLRVLAPTSRTVTADEYEPIARKLGQIIGIELCDPTTFQATRLMYWPSCSSDGVYVYHYGDKPFLDPDGLLAMYADWRNVAEWPQIPGAANAQVRMAAKQGDPTTKEGVVGAFCRQYDVLTAIEVFLPGVYTPTADEGRLTFIGGSTSGGAVLYDDSKFIYSHHATDPCGGRLVNAFDLVRLHLFGEQDDDAVPGTPTNRLPSFSAMVAFALQDAGVATVMAQERYEKATAAFTGDVQTQDSLATEDDLSWIKLLDLSPTTGKPAKTAGNILTVLRHDKALSGRIYRDTFAERMMGQGPLPWAKRAQAPESFAWEDPDDQGIGLYVERVLGFSSERPLRMALSEIAETNAINPVSAYLSTLEWDGTLRLDTLYIDYFGAEDCPFIRTIARKALVAAVARAMLGKVKFDFMTVLFSKRQGIGKSTLFRRLGKEWFTDSIKSFEGKEAEELIQGKWIVEIAELQAFNRVDINRIKQFLSKEDDQYREAYGRNVKNQVRRSVFFGTTNDHEYLHDPTGNRRFWPVDARPDQATKSVFKDLTETEIDQIWAEAVTRWRLGEALYLSADMEEEAERRRQEHMVRDPLEGSIEEFILKPVPIDWLKWDVERRLMFWGGGMKYDGQLAPRDRVCAAEIWRECLGERRAAAKADSNRINAIMERMTGWERSPVIQMGPGYGKQRGFVRRA</sequence>
<evidence type="ECO:0000259" key="1">
    <source>
        <dbReference type="Pfam" id="PF05272"/>
    </source>
</evidence>
<dbReference type="PANTHER" id="PTHR34985">
    <property type="entry name" value="SLR0554 PROTEIN"/>
    <property type="match status" value="1"/>
</dbReference>
<keyword evidence="3" id="KW-1185">Reference proteome</keyword>
<protein>
    <submittedName>
        <fullName evidence="2">Virulence-associated protein E</fullName>
    </submittedName>
</protein>
<dbReference type="Pfam" id="PF05272">
    <property type="entry name" value="VapE-like_dom"/>
    <property type="match status" value="1"/>
</dbReference>
<feature type="domain" description="Virulence-associated protein E-like" evidence="1">
    <location>
        <begin position="482"/>
        <end position="701"/>
    </location>
</feature>
<dbReference type="PANTHER" id="PTHR34985:SF1">
    <property type="entry name" value="SLR0554 PROTEIN"/>
    <property type="match status" value="1"/>
</dbReference>
<evidence type="ECO:0000313" key="2">
    <source>
        <dbReference type="EMBL" id="QMV44452.1"/>
    </source>
</evidence>
<gene>
    <name evidence="2" type="ORF">FPL14_27255</name>
</gene>
<dbReference type="KEGG" id="cchl:FPL14_27255"/>
<proteinExistence type="predicted"/>
<dbReference type="RefSeq" id="WP_182300687.1">
    <property type="nucleotide sequence ID" value="NZ_CP041969.1"/>
</dbReference>
<organism evidence="2 3">
    <name type="scientific">Cohnella cholangitidis</name>
    <dbReference type="NCBI Taxonomy" id="2598458"/>
    <lineage>
        <taxon>Bacteria</taxon>
        <taxon>Bacillati</taxon>
        <taxon>Bacillota</taxon>
        <taxon>Bacilli</taxon>
        <taxon>Bacillales</taxon>
        <taxon>Paenibacillaceae</taxon>
        <taxon>Cohnella</taxon>
    </lineage>
</organism>
<reference evidence="2 3" key="1">
    <citation type="submission" date="2019-07" db="EMBL/GenBank/DDBJ databases">
        <authorList>
            <person name="Kim J.K."/>
            <person name="Cheong H.-M."/>
            <person name="Choi Y."/>
            <person name="Hwang K.J."/>
            <person name="Lee S."/>
            <person name="Choi C."/>
        </authorList>
    </citation>
    <scope>NUCLEOTIDE SEQUENCE [LARGE SCALE GENOMIC DNA]</scope>
    <source>
        <strain evidence="2 3">KS 22</strain>
    </source>
</reference>
<dbReference type="AlphaFoldDB" id="A0A7G5C5G8"/>
<dbReference type="Proteomes" id="UP000515679">
    <property type="component" value="Chromosome"/>
</dbReference>